<dbReference type="RefSeq" id="WP_083202634.1">
    <property type="nucleotide sequence ID" value="NZ_JAHKRU010000048.1"/>
</dbReference>
<dbReference type="Gene3D" id="3.40.50.360">
    <property type="match status" value="1"/>
</dbReference>
<keyword evidence="5" id="KW-1185">Reference proteome</keyword>
<accession>A0ABD7ITC7</accession>
<evidence type="ECO:0000313" key="5">
    <source>
        <dbReference type="Proteomes" id="UP000238378"/>
    </source>
</evidence>
<evidence type="ECO:0000256" key="1">
    <source>
        <dbReference type="SAM" id="SignalP"/>
    </source>
</evidence>
<dbReference type="Pfam" id="PF12682">
    <property type="entry name" value="Flavodoxin_4"/>
    <property type="match status" value="1"/>
</dbReference>
<feature type="chain" id="PRO_5044727878" evidence="1">
    <location>
        <begin position="23"/>
        <end position="191"/>
    </location>
</feature>
<organism evidence="4 6">
    <name type="scientific">Lactiplantibacillus pentosus</name>
    <name type="common">Lactobacillus pentosus</name>
    <dbReference type="NCBI Taxonomy" id="1589"/>
    <lineage>
        <taxon>Bacteria</taxon>
        <taxon>Bacillati</taxon>
        <taxon>Bacillota</taxon>
        <taxon>Bacilli</taxon>
        <taxon>Lactobacillales</taxon>
        <taxon>Lactobacillaceae</taxon>
        <taxon>Lactiplantibacillus</taxon>
    </lineage>
</organism>
<proteinExistence type="predicted"/>
<reference evidence="4 6" key="2">
    <citation type="submission" date="2018-10" db="EMBL/GenBank/DDBJ databases">
        <title>Genome sequences of five Lactobacillus pentosus strains isolated from brines of traditionally fermented spanish-style green table olives and differences between them.</title>
        <authorList>
            <person name="Jimenez Diaz R."/>
        </authorList>
    </citation>
    <scope>NUCLEOTIDE SEQUENCE [LARGE SCALE GENOMIC DNA]</scope>
    <source>
        <strain evidence="4 6">IG10</strain>
    </source>
</reference>
<dbReference type="SUPFAM" id="SSF52218">
    <property type="entry name" value="Flavoproteins"/>
    <property type="match status" value="1"/>
</dbReference>
<dbReference type="Proteomes" id="UP000238378">
    <property type="component" value="Unassembled WGS sequence"/>
</dbReference>
<keyword evidence="1" id="KW-0732">Signal</keyword>
<dbReference type="EMBL" id="RDCJ01000042">
    <property type="protein sequence ID" value="RMW50230.1"/>
    <property type="molecule type" value="Genomic_DNA"/>
</dbReference>
<evidence type="ECO:0000313" key="4">
    <source>
        <dbReference type="EMBL" id="RMW50230.1"/>
    </source>
</evidence>
<comment type="caution">
    <text evidence="4">The sequence shown here is derived from an EMBL/GenBank/DDBJ whole genome shotgun (WGS) entry which is preliminary data.</text>
</comment>
<gene>
    <name evidence="3" type="ORF">C6Y08_03175</name>
    <name evidence="4" type="ORF">D6U18_04165</name>
</gene>
<protein>
    <submittedName>
        <fullName evidence="4">Flavodoxin</fullName>
    </submittedName>
</protein>
<dbReference type="PANTHER" id="PTHR39201">
    <property type="entry name" value="EXPORTED PROTEIN-RELATED"/>
    <property type="match status" value="1"/>
</dbReference>
<dbReference type="GO" id="GO:0016651">
    <property type="term" value="F:oxidoreductase activity, acting on NAD(P)H"/>
    <property type="evidence" value="ECO:0007669"/>
    <property type="project" value="UniProtKB-ARBA"/>
</dbReference>
<evidence type="ECO:0000313" key="3">
    <source>
        <dbReference type="EMBL" id="PRO95718.1"/>
    </source>
</evidence>
<feature type="signal peptide" evidence="1">
    <location>
        <begin position="1"/>
        <end position="22"/>
    </location>
</feature>
<dbReference type="Proteomes" id="UP000276249">
    <property type="component" value="Unassembled WGS sequence"/>
</dbReference>
<dbReference type="EMBL" id="PVOB01000036">
    <property type="protein sequence ID" value="PRO95718.1"/>
    <property type="molecule type" value="Genomic_DNA"/>
</dbReference>
<feature type="domain" description="Flavodoxin-like" evidence="2">
    <location>
        <begin position="38"/>
        <end position="158"/>
    </location>
</feature>
<name>A0ABD7ITC7_LACPE</name>
<dbReference type="PANTHER" id="PTHR39201:SF1">
    <property type="entry name" value="FLAVODOXIN-LIKE DOMAIN-CONTAINING PROTEIN"/>
    <property type="match status" value="1"/>
</dbReference>
<reference evidence="3 5" key="1">
    <citation type="submission" date="2018-03" db="EMBL/GenBank/DDBJ databases">
        <title>Draft Genome Sequences of six Lactobacillus pentosus Strains Isolated from Brines of Traditionally Fermented Spanish-Style Green Table Olives.</title>
        <authorList>
            <person name="Calero-Delgado B."/>
            <person name="Martin-Platero A.M."/>
            <person name="Perez-Pulido A.J."/>
            <person name="Benitez-Cabello A."/>
            <person name="Casimiro-Soriguer C.S."/>
            <person name="Martinez-Bueno M."/>
            <person name="Arroyo-Lopez F.N."/>
            <person name="Rodriguez-Gomez F."/>
            <person name="Bautista-Gallego J."/>
            <person name="Garrido-Fernandez A."/>
            <person name="Jimenez-Diaz R."/>
        </authorList>
    </citation>
    <scope>NUCLEOTIDE SEQUENCE [LARGE SCALE GENOMIC DNA]</scope>
    <source>
        <strain evidence="3 5">IG2</strain>
    </source>
</reference>
<dbReference type="AlphaFoldDB" id="A0ABD7ITC7"/>
<dbReference type="InterPro" id="IPR029039">
    <property type="entry name" value="Flavoprotein-like_sf"/>
</dbReference>
<dbReference type="InterPro" id="IPR008254">
    <property type="entry name" value="Flavodoxin/NO_synth"/>
</dbReference>
<evidence type="ECO:0000313" key="6">
    <source>
        <dbReference type="Proteomes" id="UP000276249"/>
    </source>
</evidence>
<sequence length="191" mass="21590">MRKIKLLIGLLAVTIVAVLTLSGPNNDSKVTAATNEQKSLIVYFSLSGTTKNAAEKIKAATGADMIRLQPKKAYPAGYDNYVKVAQRQLKRKIHPAIKTKIPQLDQYQTIYIGFPTWWHQPPMIVYSLFDKFNFSGKTIVPFTTSMSDPISKSMPYLRRLAKKEHATIISGFHYADNDQALRRFLNKNNLN</sequence>
<evidence type="ECO:0000259" key="2">
    <source>
        <dbReference type="Pfam" id="PF12682"/>
    </source>
</evidence>